<name>T1DUE1_ANOAQ</name>
<protein>
    <submittedName>
        <fullName evidence="2">Uncharacterized protein</fullName>
    </submittedName>
</protein>
<evidence type="ECO:0000313" key="2">
    <source>
        <dbReference type="EMBL" id="JAB01427.1"/>
    </source>
</evidence>
<evidence type="ECO:0000256" key="1">
    <source>
        <dbReference type="SAM" id="MobiDB-lite"/>
    </source>
</evidence>
<feature type="compositionally biased region" description="Basic and acidic residues" evidence="1">
    <location>
        <begin position="19"/>
        <end position="47"/>
    </location>
</feature>
<proteinExistence type="evidence at transcript level"/>
<dbReference type="EMBL" id="GAMD01000164">
    <property type="protein sequence ID" value="JAB01427.1"/>
    <property type="molecule type" value="mRNA"/>
</dbReference>
<organism evidence="2">
    <name type="scientific">Anopheles aquasalis</name>
    <name type="common">Malaria mosquito</name>
    <dbReference type="NCBI Taxonomy" id="42839"/>
    <lineage>
        <taxon>Eukaryota</taxon>
        <taxon>Metazoa</taxon>
        <taxon>Ecdysozoa</taxon>
        <taxon>Arthropoda</taxon>
        <taxon>Hexapoda</taxon>
        <taxon>Insecta</taxon>
        <taxon>Pterygota</taxon>
        <taxon>Neoptera</taxon>
        <taxon>Endopterygota</taxon>
        <taxon>Diptera</taxon>
        <taxon>Nematocera</taxon>
        <taxon>Culicoidea</taxon>
        <taxon>Culicidae</taxon>
        <taxon>Anophelinae</taxon>
        <taxon>Anopheles</taxon>
    </lineage>
</organism>
<sequence length="82" mass="10082">KNERERCLKVNKSIEKCTEKERQRDREAERKRERKIERKKERERELPNKTIVPCNAENNHTKDKHNSRPRFTRAILYPILIV</sequence>
<reference evidence="2" key="1">
    <citation type="submission" date="2013-07" db="EMBL/GenBank/DDBJ databases">
        <title>Transcriptome sequencing and developmental regulation of gene expression in Anopheles aquasalis.</title>
        <authorList>
            <consortium name="Brazilian Malaria Network (MCT/CNPq/MS/SCTIE/DECIT/PRONEX 555648/2009-5) and Research Network on Bioactive Molecules from Arthropod Vectors (NAP-MOBIARVE"/>
            <consortium name="University of Sao Paulo)"/>
            <person name="Marinotti O."/>
            <person name="Ribeiro J.M.C."/>
            <person name="Costa-da-Silva A.L."/>
            <person name="Silva M.C.P."/>
            <person name="Lopes A.R."/>
            <person name="Barros M.S."/>
            <person name="Sa-Nunes A."/>
            <person name="Konjin B.B."/>
            <person name="Carvalho E."/>
            <person name="Suesdek L."/>
            <person name="Silva-Neto M.A.C."/>
            <person name="Capurro M.L."/>
        </authorList>
    </citation>
    <scope>NUCLEOTIDE SEQUENCE</scope>
    <source>
        <tissue evidence="2">Whole body</tissue>
    </source>
</reference>
<dbReference type="AlphaFoldDB" id="T1DUE1"/>
<feature type="region of interest" description="Disordered" evidence="1">
    <location>
        <begin position="19"/>
        <end position="67"/>
    </location>
</feature>
<feature type="non-terminal residue" evidence="2">
    <location>
        <position position="1"/>
    </location>
</feature>
<accession>T1DUE1</accession>